<feature type="compositionally biased region" description="Polar residues" evidence="6">
    <location>
        <begin position="149"/>
        <end position="158"/>
    </location>
</feature>
<feature type="compositionally biased region" description="Polar residues" evidence="6">
    <location>
        <begin position="1184"/>
        <end position="1195"/>
    </location>
</feature>
<feature type="domain" description="C2H2-type" evidence="7">
    <location>
        <begin position="2066"/>
        <end position="2089"/>
    </location>
</feature>
<feature type="region of interest" description="Disordered" evidence="6">
    <location>
        <begin position="3961"/>
        <end position="3993"/>
    </location>
</feature>
<feature type="compositionally biased region" description="Basic and acidic residues" evidence="6">
    <location>
        <begin position="5209"/>
        <end position="5221"/>
    </location>
</feature>
<feature type="compositionally biased region" description="Low complexity" evidence="6">
    <location>
        <begin position="4404"/>
        <end position="4414"/>
    </location>
</feature>
<feature type="compositionally biased region" description="Basic and acidic residues" evidence="6">
    <location>
        <begin position="3344"/>
        <end position="3358"/>
    </location>
</feature>
<feature type="compositionally biased region" description="Basic and acidic residues" evidence="6">
    <location>
        <begin position="225"/>
        <end position="295"/>
    </location>
</feature>
<dbReference type="PANTHER" id="PTHR19818">
    <property type="entry name" value="ZINC FINGER PROTEIN ZIC AND GLI"/>
    <property type="match status" value="1"/>
</dbReference>
<feature type="compositionally biased region" description="Basic and acidic residues" evidence="6">
    <location>
        <begin position="2300"/>
        <end position="2315"/>
    </location>
</feature>
<dbReference type="InterPro" id="IPR003604">
    <property type="entry name" value="Matrin/U1-like-C_Znf_C2H2"/>
</dbReference>
<feature type="region of interest" description="Disordered" evidence="6">
    <location>
        <begin position="4292"/>
        <end position="4314"/>
    </location>
</feature>
<feature type="compositionally biased region" description="Basic and acidic residues" evidence="6">
    <location>
        <begin position="3208"/>
        <end position="3224"/>
    </location>
</feature>
<keyword evidence="3 5" id="KW-0863">Zinc-finger</keyword>
<feature type="compositionally biased region" description="Basic and acidic residues" evidence="6">
    <location>
        <begin position="4119"/>
        <end position="4140"/>
    </location>
</feature>
<dbReference type="InParanoid" id="A0A482WFP1"/>
<reference evidence="8 9" key="1">
    <citation type="journal article" date="2017" name="Gigascience">
        <title>Genome sequence of the small brown planthopper, Laodelphax striatellus.</title>
        <authorList>
            <person name="Zhu J."/>
            <person name="Jiang F."/>
            <person name="Wang X."/>
            <person name="Yang P."/>
            <person name="Bao Y."/>
            <person name="Zhao W."/>
            <person name="Wang W."/>
            <person name="Lu H."/>
            <person name="Wang Q."/>
            <person name="Cui N."/>
            <person name="Li J."/>
            <person name="Chen X."/>
            <person name="Luo L."/>
            <person name="Yu J."/>
            <person name="Kang L."/>
            <person name="Cui F."/>
        </authorList>
    </citation>
    <scope>NUCLEOTIDE SEQUENCE [LARGE SCALE GENOMIC DNA]</scope>
    <source>
        <strain evidence="8">Lst14</strain>
    </source>
</reference>
<dbReference type="PROSITE" id="PS50157">
    <property type="entry name" value="ZINC_FINGER_C2H2_2"/>
    <property type="match status" value="5"/>
</dbReference>
<dbReference type="SMART" id="SM00355">
    <property type="entry name" value="ZnF_C2H2"/>
    <property type="match status" value="19"/>
</dbReference>
<feature type="compositionally biased region" description="Basic and acidic residues" evidence="6">
    <location>
        <begin position="3594"/>
        <end position="3605"/>
    </location>
</feature>
<feature type="compositionally biased region" description="Polar residues" evidence="6">
    <location>
        <begin position="2914"/>
        <end position="2928"/>
    </location>
</feature>
<feature type="compositionally biased region" description="Basic and acidic residues" evidence="6">
    <location>
        <begin position="613"/>
        <end position="633"/>
    </location>
</feature>
<dbReference type="STRING" id="195883.A0A482WFP1"/>
<feature type="compositionally biased region" description="Polar residues" evidence="6">
    <location>
        <begin position="3562"/>
        <end position="3593"/>
    </location>
</feature>
<evidence type="ECO:0000256" key="5">
    <source>
        <dbReference type="PROSITE-ProRule" id="PRU00042"/>
    </source>
</evidence>
<feature type="compositionally biased region" description="Basic and acidic residues" evidence="6">
    <location>
        <begin position="2931"/>
        <end position="2949"/>
    </location>
</feature>
<dbReference type="SMART" id="SM00451">
    <property type="entry name" value="ZnF_U1"/>
    <property type="match status" value="5"/>
</dbReference>
<keyword evidence="1" id="KW-0479">Metal-binding</keyword>
<feature type="compositionally biased region" description="Polar residues" evidence="6">
    <location>
        <begin position="2890"/>
        <end position="2900"/>
    </location>
</feature>
<feature type="compositionally biased region" description="Polar residues" evidence="6">
    <location>
        <begin position="4542"/>
        <end position="4555"/>
    </location>
</feature>
<dbReference type="Gene3D" id="3.30.160.60">
    <property type="entry name" value="Classic Zinc Finger"/>
    <property type="match status" value="1"/>
</dbReference>
<feature type="region of interest" description="Disordered" evidence="6">
    <location>
        <begin position="3487"/>
        <end position="3621"/>
    </location>
</feature>
<feature type="region of interest" description="Disordered" evidence="6">
    <location>
        <begin position="824"/>
        <end position="858"/>
    </location>
</feature>
<feature type="compositionally biased region" description="Pro residues" evidence="6">
    <location>
        <begin position="4575"/>
        <end position="4584"/>
    </location>
</feature>
<feature type="region of interest" description="Disordered" evidence="6">
    <location>
        <begin position="3118"/>
        <end position="3368"/>
    </location>
</feature>
<dbReference type="OrthoDB" id="6631504at2759"/>
<feature type="compositionally biased region" description="Low complexity" evidence="6">
    <location>
        <begin position="3254"/>
        <end position="3267"/>
    </location>
</feature>
<feature type="compositionally biased region" description="Low complexity" evidence="6">
    <location>
        <begin position="497"/>
        <end position="508"/>
    </location>
</feature>
<feature type="region of interest" description="Disordered" evidence="6">
    <location>
        <begin position="1000"/>
        <end position="1030"/>
    </location>
</feature>
<gene>
    <name evidence="8" type="ORF">LSTR_LSTR004023</name>
</gene>
<feature type="compositionally biased region" description="Basic and acidic residues" evidence="6">
    <location>
        <begin position="639"/>
        <end position="657"/>
    </location>
</feature>
<feature type="region of interest" description="Disordered" evidence="6">
    <location>
        <begin position="2294"/>
        <end position="2383"/>
    </location>
</feature>
<feature type="compositionally biased region" description="Basic and acidic residues" evidence="6">
    <location>
        <begin position="415"/>
        <end position="436"/>
    </location>
</feature>
<dbReference type="PROSITE" id="PS00028">
    <property type="entry name" value="ZINC_FINGER_C2H2_1"/>
    <property type="match status" value="7"/>
</dbReference>
<feature type="region of interest" description="Disordered" evidence="6">
    <location>
        <begin position="1773"/>
        <end position="1796"/>
    </location>
</feature>
<dbReference type="EMBL" id="QKKF02037473">
    <property type="protein sequence ID" value="RZF32160.1"/>
    <property type="molecule type" value="Genomic_DNA"/>
</dbReference>
<dbReference type="Proteomes" id="UP000291343">
    <property type="component" value="Unassembled WGS sequence"/>
</dbReference>
<feature type="region of interest" description="Disordered" evidence="6">
    <location>
        <begin position="1824"/>
        <end position="1887"/>
    </location>
</feature>
<feature type="compositionally biased region" description="Acidic residues" evidence="6">
    <location>
        <begin position="3487"/>
        <end position="3500"/>
    </location>
</feature>
<protein>
    <recommendedName>
        <fullName evidence="7">C2H2-type domain-containing protein</fullName>
    </recommendedName>
</protein>
<feature type="domain" description="C2H2-type" evidence="7">
    <location>
        <begin position="2194"/>
        <end position="2222"/>
    </location>
</feature>
<feature type="compositionally biased region" description="Low complexity" evidence="6">
    <location>
        <begin position="215"/>
        <end position="224"/>
    </location>
</feature>
<evidence type="ECO:0000256" key="1">
    <source>
        <dbReference type="ARBA" id="ARBA00022723"/>
    </source>
</evidence>
<feature type="region of interest" description="Disordered" evidence="6">
    <location>
        <begin position="2864"/>
        <end position="3040"/>
    </location>
</feature>
<dbReference type="InterPro" id="IPR050329">
    <property type="entry name" value="GLI_C2H2-zinc-finger"/>
</dbReference>
<evidence type="ECO:0000256" key="4">
    <source>
        <dbReference type="ARBA" id="ARBA00022833"/>
    </source>
</evidence>
<dbReference type="GO" id="GO:0005634">
    <property type="term" value="C:nucleus"/>
    <property type="evidence" value="ECO:0007669"/>
    <property type="project" value="UniProtKB-ARBA"/>
</dbReference>
<feature type="region of interest" description="Disordered" evidence="6">
    <location>
        <begin position="2733"/>
        <end position="2771"/>
    </location>
</feature>
<feature type="compositionally biased region" description="Basic and acidic residues" evidence="6">
    <location>
        <begin position="2327"/>
        <end position="2374"/>
    </location>
</feature>
<feature type="domain" description="C2H2-type" evidence="7">
    <location>
        <begin position="2384"/>
        <end position="2407"/>
    </location>
</feature>
<dbReference type="GO" id="GO:0008270">
    <property type="term" value="F:zinc ion binding"/>
    <property type="evidence" value="ECO:0007669"/>
    <property type="project" value="UniProtKB-KW"/>
</dbReference>
<feature type="region of interest" description="Disordered" evidence="6">
    <location>
        <begin position="2217"/>
        <end position="2261"/>
    </location>
</feature>
<feature type="compositionally biased region" description="Basic and acidic residues" evidence="6">
    <location>
        <begin position="176"/>
        <end position="188"/>
    </location>
</feature>
<feature type="compositionally biased region" description="Basic and acidic residues" evidence="6">
    <location>
        <begin position="2867"/>
        <end position="2885"/>
    </location>
</feature>
<feature type="region of interest" description="Disordered" evidence="6">
    <location>
        <begin position="3834"/>
        <end position="3911"/>
    </location>
</feature>
<feature type="region of interest" description="Disordered" evidence="6">
    <location>
        <begin position="874"/>
        <end position="910"/>
    </location>
</feature>
<sequence>MDPSRESPDMSPVDKDGGGVQSESIFQPTEKTDEEKTIRLTSAEETAPPATDSNPGHPHDDSGASRGQQEITDTQPPLADRVTNTEKPSVDESVKESTDSKCDTVKDSLSNNVQVQIETTNNSDEKSSVAVESISSSFDSKSDDENILIPNNPQTDPSYLSEDVKTPSLSVGAEENATKDDMKCEEGSTRNLASTGESEGEKLDIPSIEEKRPSSSEVEPSSLSSEDKPLSASEEKPHSESCEKKFPSTSEKKTSNSPSEEKPNVESFEKRHPNTSEEKAFSSTSEEKPHSESCENKFPSTFEEKTSSSTSQEKPHSESSDKKFPSTSEKKTSNSPSEEKPNVESFEKRHPNTSEEKAFSSTSEENPHSESCEKKLSSISEEKTRNPPAKEEAHSESSEKKPPSTSEETTISTPSEEKLRSELSEKKPHSKTEEKTCNSPSEKTYGELSEAKFPNSSEEKTSSSPSEEKPHSESFEKKPPSKSEEKSFNSLSEEKFPSTSDVNTSSSPSEEKPHSESCEKKPSSTSEEKSEKLSSAPENNSHSTTEEKNSNTSSKEIIPSALFVEKQDDGKAPSSPTESCVEKEVTSPSSAEKSDEEKVPNLPSESLCGEVNDVDRSQENILSEGERNGKENHSLYNEKNYEEITPRSSSEKTHDVEMSSSPSIEEKCDEKLPSSSPPSEDKIIVEKAPSPSHEHTTLEEKPAKLLAFDGKPENSDSKSNSRGEKVCTTVSSRSEEVHPSSVKNNDEQKQDECSSDVTADISSEVDGEKVENEGKSVNSITDQESKKSTADSEKCKNEEKQKSTDLMENCEDAKATKNVCQSLEESNKTGVDEDKSKKMSDFNNEDKSTNEISVVDAGASADNQCALDTKLKTHNLLEDDSSNSKNGTEDVTGGDNVSQNKIDKLSKSDGKVCENEIDESIKSDIKVSQNKIPDSITSDDSPLLCGEDNEKVKNVSITSTEIISSADLCNKNDEENVSKNTNDENSKSMVSLSKFDDGLNSMHNDILIPSDQQETSNPEEAESNTSKNAKPITLKAWAKGLVSSTKEPSSIEKCDDSSLLCDEILDKSEEDCIASSHVANVSKDSPPNPEYEKVDGEKPQYVIEDSKACLSSKLAENLSAVKTDDVMQSPSGKELQSTLEKKVDSLNVADHIKVTTSSVEELPECVNTGNESNKDVVPKLASIENDNSGNPGQKQTPREDIQITGNKKELRRNRNRNKNKKEELNVAPDNVCNSRTETATAQIEESVETYVSNSQPSMVNKSDASIQITANKKLATGGSLVVNKTSITPYLENIAVNNTGDSSSQIDQKRNDSPGATSLLCADTVKIKSDGKKKAKTVKRKSVKCETNHVSNSRINRTPLPILPKPPIASTSTFVGNSNTISVPLKVSKGTTTDASTERPHKPLILSQMDVQRIAEMKPTNPQVINPDQLHKNICIIKTLKPGTQGGENDAKPKKVSIDCQVDESELSPVGPYQSVVNELSARKGSAPAATNPNNHIVVTVRGTFANAANHSTAPSVPVKIDNAVNTLANQERISDAVKFFFQGPTNLDKFFAPSTHQPNSAEATEISQNVVPSVKEQCGMQQASFKLDKNRATTSKKKVVTDMKKFTPILPKPPGMLGRGEYSMDSSQKVDGHVLSQATQQTSSLLSSYAAVEGGGSKLQQVVDKLYMAQESAVMAQDSNDHRASADKLLPSHVDKIDLTIDSPKRQLQPTKEFLSNLKLPSNLTVIPQKVKKPKMTGGSVRQTIQPPTDKVEGSVFARLQALGTVIEVERDVSDKQTASRSETSSPSATPNTATQPDYAQCLRVLDNLTQAGQILASIKKVNPKTAAKSKTNMKPLPNLKKIEVPSTTNKPNLQRRSSLPSDAINRSSPGLAEPTAIRPATPSEVSSRVPAINLNENEHCLKIASNPELTIIPKKHVTSQGPPAASTPPPTTVAVVAAPAAGGIECPPFQKTLHFEQQLNCPPTISITTEESGGRKQAEEINVFRFRLDVSQVREKSSGERVLTCDICSAEYPKVASLKRHYLRKHINIKYISEQDKQSYLAPSKNKNAAEPSCQKSNAEEGLYKCSSCRQCFNEKNDLKNHMFEQHILGSDEFKTYECSKCSNTFDNIKVFVAHRKICSQKLAPPPPPISVHLCLYCEQSFANIAARNKHHNKSHHFKKRYQKCCICNSDKYRDKSSLFKHMCTEHKSEYFGCEHCHFRFTMKAHLERHNELKHGFKKPSSPSSTTTNEDANPKPMNEDNKVEDNLLPSENESTEVTEKVEIQTKLIKNGNTEINSKYELAKMLVRVGPPNATTSEIPDKTADNKAKNDCKTKAANKKKPQPKTAKDKSKSVETKEVGEKEKIASTTEDNKVVENTKLESQEKESESNTKAEKKKKPVTTHKCSICNKVFGSSSNVTRHKRLTHGLLTKRKSPVRKVKINQKVNVFTKSETADHDDEPDHPVLHNVYGDAENLGHNENNPNSITRNVKENLLHHLDGKLDSQEVMENDVKSRAVAVPKRRLSFSASFPSCERESEHKGSEGSKEGGLPISPKSSIEKYSFPKNYDGCGGLTSYYKDMSHLDLFTQKAMRFTPQNASLEQGGASASEFNDIPTCLELVKTERSGEDDGGCVEVELSGEWTRPRRYICAVCSYCTGELWDIEEHKLAVHPNVWCPHNEVLVEEAECWRVVYHKRRLSKIGVLGGTPPPSPPQLLRCTKCLKASASLPDFHRHVLDCGGDTTWAITMLGVSSPGNRRNRKWRPFGSRRRRQQGRRGLKRNIPNTPAKQPGVKIRTKPGDMETIQRMIANLPAKRVSRRVFGDDNEVKTRSQGTISSNRMLRKRLKGSIYSTPFTYQFNNKTAALAKKQAAKLIKPKTNEITQLLIDSPKKDEKKSKSTADASEKLKKSKTSPGKESSAESPSHKKLKSPDKNKSGTSEKTAEANTQVKNVPKRDHSKVDKNISSGKEDNLGTLDAKKKQKVKHNVFSVKEGTSGKNIDKSNASGKSKLLTTDSAIGDNKSIVEADKNEDLNPSTSVSRSKAASKPTKQDPDKQKRSSDDFRKSLDDFRKRMCIDGNLIMCSGCGTQFDNSSACQRHMKKCSYCTGKAAGGLACAQCNTSFSSEALKLAHVCDDRAMPQLSPEEPYPNQVPAATEDIPVLSPEEIGKNKSDNNSDDAKKGPRLTRSESRASISEAGKNEKRSPEEGKSPAMTRNSRSGLRQKPLSELNKSVHDEASSLDSSDKQIGRVLRHRSITGLSSPDDDGDDSKTIAAKTNESSSVSVKNQQKSTAARGKKRPLDEDDAATDNDKDDEENSVRRETRRGQISSKNTNQGTSEDKDEVISSENRRKSMRLSLPSESTTSTSFEKKANDIEVTEKSSRKSLSNEESQTNTLKVKISLEFLKETSETGERQGKRFLCEVCDKVIMEIYLRKHVESGAHSRNVEMRKDFDNLFPDPRKFTTSCNICNISFSSSFMSYIHQLRHHEDSLMEMIESSMFEPMEIEIKEELDDHEDDDEDDDDESLIKTKQKMSKKASEGKRKMDDSSTNVNRSKVDSNKSKTNTKKGADASSTETEKTSSKRKSVNSSIHKVNEKASITTNKVDKSTTGSSLSDVTIKSEDTTSEKRALRARRSSLPNEPTIKSEDNMILNPELTLLREGRRSSLRLDSSLGKAKETVEASEIDSCKNESMKESAVANTDLQLRGRRSLTIAGPSSNIDTGSTQISKSSLSINDSIGECDDGLDSSTREAPVDVPPTESGDQESGVLHEASEFINKNGKAMMFCFVCDRSVGKSAYKKHSNSVVHKQNTKFRKEFQEKYADCTVMTCRTCRVDFTHSYLCFRHTMELHPETVAKMFDTSRTTRSLSSKEEKQVAKTDSNKKTSNEESPTIIIANKKMSNEELPTTQLLSNNKTSSEVETPSSQTVSKKKTPKAKNETGLVIDSKKNSPTIPTSKEVVQTKMFEFFKKAPTFSLKEDTSKDLKNTNEATQITKTASSKKSVPISSDEKPIISPEKNVDVTPTAPCKVETITSPFDFINETSAPILSYREVTQSKSKNFGNNRKSSVNSTVSTKDVKDDKERLSHDLSKISNNPLPSTDATASSNKNEKIAIPKISPSTEIDSKISLSSSTLKKKAVDNTSKLSGKELEPKELTDVINPDKHDTESGGSTLENNLIPDVDPAEVKPANTLFCATCHKRVKIESLQKHSTSTSHKINYDQSNFEYEVPADCDKCKTFENFPFACRAHQKSVLKSKKRSRKTSSDEVKLAKSLLGKMSKKKLNKLKKRQKLKQSEKLAETKMNRLKKMKINNWQVSVVKKEENEKSEKKAPSTVTSQQIESQSRSTSEFDCLLCHKHFNSALLLVEHQNTTVHKMNASRHALQNNPLPTLPSTIIPSLVKNLPPSTLTQVPVPSPKETEGNFGYSEQTPFSNTTSTSSSSNVGTDHDLSQAAGEAILAYGWQDTDWSSVRRASGGWDNQSVAGSSSSGIPDTNMSAFWETDVTSSFMGGRSSLGSILDSVNKILADPDLSTYPHYNLTDLQSEVGAYHDDMLGERSNFLQEMSMRAETSRSNSSSVQENWSYPPSVDDGSIIGFMDLDNQPAPTPNPPTTIPTPEVESPVGQFDPKRIKLSTDMDKNPPAAVKRARKRKSSVDSEGSNGSSKGGMKYQTPVDYEAKATVCLTCGRHYVGLVALQLHMSSCSDINSKTTANLAFLKRKSVVNTPFDSSLVCQRCKEILNSREALRNHVCHLRTKSELRSRSENSNSADPINKEGAEKFKSKMSIALGTLLDKALNNLLGAKSNQEPDLNTGAIQLLGKLCAVRRKSQQNMTSSAASGGKSSNADAAGSASASQTSGGSNLLDHRTLNFKTSAKLRSVLAGEQNLPKLPWLTGTGAAGTASATAAKTIALLPPSPETIVDHLAVMLANRQDAGNSYDCPVCGETFSMPSARNNHMYMHQETAPRPRPLPASNPDERSQSSQNQNNPSEKDWRGVASSSCDSDFGAENAEGQQASTIRTHCPGDGDSRPVSENIIDSTSGDENRAKMATKSAGGGGASGEKALPALEPIAAGNPQATAERLRKRPMRRGGSQEENVSERMEMAVQTDCEEEEAEDDEPLRKRLLAEHANKTAAKQRLMVLAPEDVRVKAEAALRELSLQKSINKTTETKYVSGERSCKYGNYRYTRNAEDDGSTKSRFVHFERERKDKIEKKWKSPPGSDAAEDSCSATPATSQNPIKIEIKTEVHDLPSE</sequence>
<feature type="compositionally biased region" description="Low complexity" evidence="6">
    <location>
        <begin position="4804"/>
        <end position="4830"/>
    </location>
</feature>
<feature type="compositionally biased region" description="Basic and acidic residues" evidence="6">
    <location>
        <begin position="3843"/>
        <end position="3861"/>
    </location>
</feature>
<feature type="compositionally biased region" description="Basic residues" evidence="6">
    <location>
        <begin position="2736"/>
        <end position="2758"/>
    </location>
</feature>
<feature type="compositionally biased region" description="Basic residues" evidence="6">
    <location>
        <begin position="1209"/>
        <end position="1219"/>
    </location>
</feature>
<feature type="compositionally biased region" description="Basic and acidic residues" evidence="6">
    <location>
        <begin position="692"/>
        <end position="703"/>
    </location>
</feature>
<feature type="compositionally biased region" description="Acidic residues" evidence="6">
    <location>
        <begin position="5077"/>
        <end position="5087"/>
    </location>
</feature>
<feature type="compositionally biased region" description="Acidic residues" evidence="6">
    <location>
        <begin position="3278"/>
        <end position="3292"/>
    </location>
</feature>
<evidence type="ECO:0000313" key="8">
    <source>
        <dbReference type="EMBL" id="RZF32160.1"/>
    </source>
</evidence>
<feature type="domain" description="C2H2-type" evidence="7">
    <location>
        <begin position="4907"/>
        <end position="4934"/>
    </location>
</feature>
<feature type="domain" description="C2H2-type" evidence="7">
    <location>
        <begin position="4322"/>
        <end position="4351"/>
    </location>
</feature>
<feature type="compositionally biased region" description="Polar residues" evidence="6">
    <location>
        <begin position="2973"/>
        <end position="2993"/>
    </location>
</feature>
<dbReference type="InterPro" id="IPR022755">
    <property type="entry name" value="Znf_C2H2_jaz"/>
</dbReference>
<comment type="caution">
    <text evidence="8">The sequence shown here is derived from an EMBL/GenBank/DDBJ whole genome shotgun (WGS) entry which is preliminary data.</text>
</comment>
<feature type="region of interest" description="Disordered" evidence="6">
    <location>
        <begin position="5043"/>
        <end position="5087"/>
    </location>
</feature>
<feature type="region of interest" description="Disordered" evidence="6">
    <location>
        <begin position="4802"/>
        <end position="4834"/>
    </location>
</feature>
<feature type="compositionally biased region" description="Basic and acidic residues" evidence="6">
    <location>
        <begin position="2513"/>
        <end position="2526"/>
    </location>
</feature>
<feature type="region of interest" description="Disordered" evidence="6">
    <location>
        <begin position="3717"/>
        <end position="3743"/>
    </location>
</feature>
<feature type="compositionally biased region" description="Basic and acidic residues" evidence="6">
    <location>
        <begin position="733"/>
        <end position="752"/>
    </location>
</feature>
<evidence type="ECO:0000256" key="2">
    <source>
        <dbReference type="ARBA" id="ARBA00022737"/>
    </source>
</evidence>
<feature type="compositionally biased region" description="Basic and acidic residues" evidence="6">
    <location>
        <begin position="3000"/>
        <end position="3009"/>
    </location>
</feature>
<feature type="compositionally biased region" description="Low complexity" evidence="6">
    <location>
        <begin position="403"/>
        <end position="414"/>
    </location>
</feature>
<feature type="region of interest" description="Disordered" evidence="6">
    <location>
        <begin position="2509"/>
        <end position="2535"/>
    </location>
</feature>
<feature type="region of interest" description="Disordered" evidence="6">
    <location>
        <begin position="1076"/>
        <end position="1099"/>
    </location>
</feature>
<feature type="compositionally biased region" description="Polar residues" evidence="6">
    <location>
        <begin position="3302"/>
        <end position="3313"/>
    </location>
</feature>
<feature type="region of interest" description="Disordered" evidence="6">
    <location>
        <begin position="4031"/>
        <end position="4090"/>
    </location>
</feature>
<feature type="compositionally biased region" description="Polar residues" evidence="6">
    <location>
        <begin position="5196"/>
        <end position="5206"/>
    </location>
</feature>
<feature type="region of interest" description="Disordered" evidence="6">
    <location>
        <begin position="4727"/>
        <end position="4746"/>
    </location>
</feature>
<feature type="compositionally biased region" description="Polar residues" evidence="6">
    <location>
        <begin position="3010"/>
        <end position="3020"/>
    </location>
</feature>
<feature type="compositionally biased region" description="Low complexity" evidence="6">
    <location>
        <begin position="533"/>
        <end position="543"/>
    </location>
</feature>
<feature type="compositionally biased region" description="Basic and acidic residues" evidence="6">
    <location>
        <begin position="825"/>
        <end position="849"/>
    </location>
</feature>
<feature type="compositionally biased region" description="Polar residues" evidence="6">
    <location>
        <begin position="65"/>
        <end position="75"/>
    </location>
</feature>
<feature type="region of interest" description="Disordered" evidence="6">
    <location>
        <begin position="4931"/>
        <end position="5029"/>
    </location>
</feature>
<feature type="compositionally biased region" description="Basic and acidic residues" evidence="6">
    <location>
        <begin position="783"/>
        <end position="808"/>
    </location>
</feature>
<feature type="compositionally biased region" description="Basic and acidic residues" evidence="6">
    <location>
        <begin position="199"/>
        <end position="214"/>
    </location>
</feature>
<feature type="compositionally biased region" description="Basic and acidic residues" evidence="6">
    <location>
        <begin position="365"/>
        <end position="402"/>
    </location>
</feature>
<proteinExistence type="predicted"/>
<evidence type="ECO:0000259" key="7">
    <source>
        <dbReference type="PROSITE" id="PS50157"/>
    </source>
</evidence>
<keyword evidence="2" id="KW-0677">Repeat</keyword>
<evidence type="ECO:0000256" key="3">
    <source>
        <dbReference type="ARBA" id="ARBA00022771"/>
    </source>
</evidence>
<feature type="compositionally biased region" description="Basic and acidic residues" evidence="6">
    <location>
        <begin position="4292"/>
        <end position="4303"/>
    </location>
</feature>
<feature type="compositionally biased region" description="Low complexity" evidence="6">
    <location>
        <begin position="128"/>
        <end position="139"/>
    </location>
</feature>
<feature type="compositionally biased region" description="Polar residues" evidence="6">
    <location>
        <begin position="4031"/>
        <end position="4048"/>
    </location>
</feature>
<dbReference type="GO" id="GO:0000981">
    <property type="term" value="F:DNA-binding transcription factor activity, RNA polymerase II-specific"/>
    <property type="evidence" value="ECO:0007669"/>
    <property type="project" value="TreeGrafter"/>
</dbReference>
<feature type="region of interest" description="Disordered" evidence="6">
    <location>
        <begin position="4537"/>
        <end position="4556"/>
    </location>
</feature>
<evidence type="ECO:0000313" key="9">
    <source>
        <dbReference type="Proteomes" id="UP000291343"/>
    </source>
</evidence>
<feature type="compositionally biased region" description="Basic and acidic residues" evidence="6">
    <location>
        <begin position="3143"/>
        <end position="3167"/>
    </location>
</feature>
<feature type="region of interest" description="Disordered" evidence="6">
    <location>
        <begin position="4382"/>
        <end position="4417"/>
    </location>
</feature>
<feature type="compositionally biased region" description="Basic and acidic residues" evidence="6">
    <location>
        <begin position="4049"/>
        <end position="4063"/>
    </location>
</feature>
<accession>A0A482WFP1</accession>
<feature type="compositionally biased region" description="Polar residues" evidence="6">
    <location>
        <begin position="4064"/>
        <end position="4080"/>
    </location>
</feature>
<keyword evidence="4" id="KW-0862">Zinc</keyword>
<feature type="compositionally biased region" description="Polar residues" evidence="6">
    <location>
        <begin position="3961"/>
        <end position="3979"/>
    </location>
</feature>
<feature type="compositionally biased region" description="Low complexity" evidence="6">
    <location>
        <begin position="1783"/>
        <end position="1796"/>
    </location>
</feature>
<dbReference type="GO" id="GO:0000978">
    <property type="term" value="F:RNA polymerase II cis-regulatory region sequence-specific DNA binding"/>
    <property type="evidence" value="ECO:0007669"/>
    <property type="project" value="TreeGrafter"/>
</dbReference>
<feature type="region of interest" description="Disordered" evidence="6">
    <location>
        <begin position="965"/>
        <end position="988"/>
    </location>
</feature>
<feature type="compositionally biased region" description="Basic and acidic residues" evidence="6">
    <location>
        <begin position="3175"/>
        <end position="3186"/>
    </location>
</feature>
<feature type="compositionally biased region" description="Basic and acidic residues" evidence="6">
    <location>
        <begin position="1"/>
        <end position="17"/>
    </location>
</feature>
<feature type="compositionally biased region" description="Polar residues" evidence="6">
    <location>
        <begin position="1847"/>
        <end position="1870"/>
    </location>
</feature>
<feature type="region of interest" description="Disordered" evidence="6">
    <location>
        <begin position="1182"/>
        <end position="1226"/>
    </location>
</feature>
<dbReference type="PANTHER" id="PTHR19818:SF163">
    <property type="entry name" value="C2H2-TYPE DOMAIN-CONTAINING PROTEIN"/>
    <property type="match status" value="1"/>
</dbReference>
<feature type="region of interest" description="Disordered" evidence="6">
    <location>
        <begin position="1"/>
        <end position="808"/>
    </location>
</feature>
<feature type="compositionally biased region" description="Basic and acidic residues" evidence="6">
    <location>
        <begin position="509"/>
        <end position="532"/>
    </location>
</feature>
<feature type="compositionally biased region" description="Basic and acidic residues" evidence="6">
    <location>
        <begin position="3512"/>
        <end position="3522"/>
    </location>
</feature>
<keyword evidence="9" id="KW-1185">Reference proteome</keyword>
<organism evidence="8 9">
    <name type="scientific">Laodelphax striatellus</name>
    <name type="common">Small brown planthopper</name>
    <name type="synonym">Delphax striatella</name>
    <dbReference type="NCBI Taxonomy" id="195883"/>
    <lineage>
        <taxon>Eukaryota</taxon>
        <taxon>Metazoa</taxon>
        <taxon>Ecdysozoa</taxon>
        <taxon>Arthropoda</taxon>
        <taxon>Hexapoda</taxon>
        <taxon>Insecta</taxon>
        <taxon>Pterygota</taxon>
        <taxon>Neoptera</taxon>
        <taxon>Paraneoptera</taxon>
        <taxon>Hemiptera</taxon>
        <taxon>Auchenorrhyncha</taxon>
        <taxon>Fulgoroidea</taxon>
        <taxon>Delphacidae</taxon>
        <taxon>Criomorphinae</taxon>
        <taxon>Laodelphax</taxon>
    </lineage>
</organism>
<feature type="compositionally biased region" description="Polar residues" evidence="6">
    <location>
        <begin position="107"/>
        <end position="122"/>
    </location>
</feature>
<feature type="compositionally biased region" description="Basic and acidic residues" evidence="6">
    <location>
        <begin position="710"/>
        <end position="725"/>
    </location>
</feature>
<feature type="compositionally biased region" description="Basic and acidic residues" evidence="6">
    <location>
        <begin position="3026"/>
        <end position="3040"/>
    </location>
</feature>
<name>A0A482WFP1_LAOST</name>
<dbReference type="Pfam" id="PF12171">
    <property type="entry name" value="zf-C2H2_jaz"/>
    <property type="match status" value="1"/>
</dbReference>
<feature type="region of interest" description="Disordered" evidence="6">
    <location>
        <begin position="4571"/>
        <end position="4638"/>
    </location>
</feature>
<dbReference type="GO" id="GO:0045944">
    <property type="term" value="P:positive regulation of transcription by RNA polymerase II"/>
    <property type="evidence" value="ECO:0007669"/>
    <property type="project" value="UniProtKB-ARBA"/>
</dbReference>
<feature type="compositionally biased region" description="Basic and acidic residues" evidence="6">
    <location>
        <begin position="313"/>
        <end position="358"/>
    </location>
</feature>
<dbReference type="InterPro" id="IPR036236">
    <property type="entry name" value="Znf_C2H2_sf"/>
</dbReference>
<feature type="region of interest" description="Disordered" evidence="6">
    <location>
        <begin position="4111"/>
        <end position="4155"/>
    </location>
</feature>
<evidence type="ECO:0000256" key="6">
    <source>
        <dbReference type="SAM" id="MobiDB-lite"/>
    </source>
</evidence>
<feature type="region of interest" description="Disordered" evidence="6">
    <location>
        <begin position="5176"/>
        <end position="5221"/>
    </location>
</feature>
<feature type="compositionally biased region" description="Basic and acidic residues" evidence="6">
    <location>
        <begin position="901"/>
        <end position="910"/>
    </location>
</feature>
<dbReference type="SUPFAM" id="SSF57667">
    <property type="entry name" value="beta-beta-alpha zinc fingers"/>
    <property type="match status" value="1"/>
</dbReference>
<feature type="compositionally biased region" description="Basic and acidic residues" evidence="6">
    <location>
        <begin position="4597"/>
        <end position="4609"/>
    </location>
</feature>
<feature type="compositionally biased region" description="Basic and acidic residues" evidence="6">
    <location>
        <begin position="457"/>
        <end position="496"/>
    </location>
</feature>
<feature type="compositionally biased region" description="Basic and acidic residues" evidence="6">
    <location>
        <begin position="88"/>
        <end position="106"/>
    </location>
</feature>
<dbReference type="InterPro" id="IPR013087">
    <property type="entry name" value="Znf_C2H2_type"/>
</dbReference>
<feature type="compositionally biased region" description="Polar residues" evidence="6">
    <location>
        <begin position="4305"/>
        <end position="4314"/>
    </location>
</feature>
<feature type="compositionally biased region" description="Basic and acidic residues" evidence="6">
    <location>
        <begin position="970"/>
        <end position="986"/>
    </location>
</feature>
<feature type="compositionally biased region" description="Polar residues" evidence="6">
    <location>
        <begin position="3878"/>
        <end position="3902"/>
    </location>
</feature>